<keyword evidence="1" id="KW-1133">Transmembrane helix</keyword>
<reference evidence="4" key="1">
    <citation type="submission" date="2017-02" db="UniProtKB">
        <authorList>
            <consortium name="WormBaseParasite"/>
        </authorList>
    </citation>
    <scope>IDENTIFICATION</scope>
</reference>
<gene>
    <name evidence="2" type="ORF">TCLT_LOCUS4466</name>
</gene>
<dbReference type="OrthoDB" id="5861055at2759"/>
<keyword evidence="3" id="KW-1185">Reference proteome</keyword>
<dbReference type="EMBL" id="UYYF01004289">
    <property type="protein sequence ID" value="VDN01581.1"/>
    <property type="molecule type" value="Genomic_DNA"/>
</dbReference>
<keyword evidence="1" id="KW-0472">Membrane</keyword>
<dbReference type="AlphaFoldDB" id="A0A0N5CVX5"/>
<reference evidence="2 3" key="2">
    <citation type="submission" date="2018-11" db="EMBL/GenBank/DDBJ databases">
        <authorList>
            <consortium name="Pathogen Informatics"/>
        </authorList>
    </citation>
    <scope>NUCLEOTIDE SEQUENCE [LARGE SCALE GENOMIC DNA]</scope>
</reference>
<feature type="transmembrane region" description="Helical" evidence="1">
    <location>
        <begin position="49"/>
        <end position="72"/>
    </location>
</feature>
<accession>A0A0N5CVX5</accession>
<proteinExistence type="predicted"/>
<name>A0A0N5CVX5_THECL</name>
<dbReference type="Proteomes" id="UP000276776">
    <property type="component" value="Unassembled WGS sequence"/>
</dbReference>
<sequence length="132" mass="16067">MSKAHHEPRVINLETQRVPYYKEKSQIKVRWNQFLHNVRYFGQHWRYRIYVRSAVGILVYTAGLYTFIYNIYGNEHPLNRYQWRRMKKNGQLSEEMLHKEEILRSFVRSKLNSTFDSESVYSLQNQGSSRVF</sequence>
<organism evidence="4">
    <name type="scientific">Thelazia callipaeda</name>
    <name type="common">Oriental eyeworm</name>
    <name type="synonym">Parasitic nematode</name>
    <dbReference type="NCBI Taxonomy" id="103827"/>
    <lineage>
        <taxon>Eukaryota</taxon>
        <taxon>Metazoa</taxon>
        <taxon>Ecdysozoa</taxon>
        <taxon>Nematoda</taxon>
        <taxon>Chromadorea</taxon>
        <taxon>Rhabditida</taxon>
        <taxon>Spirurina</taxon>
        <taxon>Spiruromorpha</taxon>
        <taxon>Thelazioidea</taxon>
        <taxon>Thelaziidae</taxon>
        <taxon>Thelazia</taxon>
    </lineage>
</organism>
<evidence type="ECO:0000313" key="3">
    <source>
        <dbReference type="Proteomes" id="UP000276776"/>
    </source>
</evidence>
<evidence type="ECO:0000313" key="2">
    <source>
        <dbReference type="EMBL" id="VDN01581.1"/>
    </source>
</evidence>
<dbReference type="OMA" id="PLNRYQW"/>
<protein>
    <submittedName>
        <fullName evidence="4">Complex I-B15</fullName>
    </submittedName>
</protein>
<evidence type="ECO:0000313" key="4">
    <source>
        <dbReference type="WBParaSite" id="TCLT_0000447701-mRNA-1"/>
    </source>
</evidence>
<keyword evidence="1" id="KW-0812">Transmembrane</keyword>
<dbReference type="WBParaSite" id="TCLT_0000447701-mRNA-1">
    <property type="protein sequence ID" value="TCLT_0000447701-mRNA-1"/>
    <property type="gene ID" value="TCLT_0000447701"/>
</dbReference>
<evidence type="ECO:0000256" key="1">
    <source>
        <dbReference type="SAM" id="Phobius"/>
    </source>
</evidence>